<keyword evidence="5" id="KW-0045">Antibiotic biosynthesis</keyword>
<dbReference type="PROSITE" id="PS50075">
    <property type="entry name" value="CARRIER"/>
    <property type="match status" value="1"/>
</dbReference>
<dbReference type="EMBL" id="LJOY01000023">
    <property type="protein sequence ID" value="OBQ25715.1"/>
    <property type="molecule type" value="Genomic_DNA"/>
</dbReference>
<dbReference type="Pfam" id="PF18563">
    <property type="entry name" value="TubC_N"/>
    <property type="match status" value="1"/>
</dbReference>
<dbReference type="InterPro" id="IPR006162">
    <property type="entry name" value="Ppantetheine_attach_site"/>
</dbReference>
<protein>
    <recommendedName>
        <fullName evidence="6">Carrier domain-containing protein</fullName>
    </recommendedName>
</protein>
<dbReference type="PATRIC" id="fig|1710894.3.peg.3487"/>
<dbReference type="FunFam" id="3.40.50.12780:FF:000012">
    <property type="entry name" value="Non-ribosomal peptide synthetase"/>
    <property type="match status" value="1"/>
</dbReference>
<feature type="domain" description="Carrier" evidence="6">
    <location>
        <begin position="1049"/>
        <end position="1123"/>
    </location>
</feature>
<comment type="caution">
    <text evidence="7">The sequence shown here is derived from an EMBL/GenBank/DDBJ whole genome shotgun (WGS) entry which is preliminary data.</text>
</comment>
<dbReference type="GO" id="GO:0008610">
    <property type="term" value="P:lipid biosynthetic process"/>
    <property type="evidence" value="ECO:0007669"/>
    <property type="project" value="UniProtKB-ARBA"/>
</dbReference>
<dbReference type="InterPro" id="IPR000873">
    <property type="entry name" value="AMP-dep_synth/lig_dom"/>
</dbReference>
<organism evidence="7 8">
    <name type="scientific">Aphanizomenon flos-aquae LD13</name>
    <dbReference type="NCBI Taxonomy" id="1710894"/>
    <lineage>
        <taxon>Bacteria</taxon>
        <taxon>Bacillati</taxon>
        <taxon>Cyanobacteriota</taxon>
        <taxon>Cyanophyceae</taxon>
        <taxon>Nostocales</taxon>
        <taxon>Aphanizomenonaceae</taxon>
        <taxon>Aphanizomenon</taxon>
    </lineage>
</organism>
<dbReference type="GO" id="GO:0003824">
    <property type="term" value="F:catalytic activity"/>
    <property type="evidence" value="ECO:0007669"/>
    <property type="project" value="InterPro"/>
</dbReference>
<dbReference type="Pfam" id="PF13193">
    <property type="entry name" value="AMP-binding_C"/>
    <property type="match status" value="1"/>
</dbReference>
<dbReference type="InterPro" id="IPR001242">
    <property type="entry name" value="Condensation_dom"/>
</dbReference>
<dbReference type="InterPro" id="IPR025110">
    <property type="entry name" value="AMP-bd_C"/>
</dbReference>
<dbReference type="InterPro" id="IPR045851">
    <property type="entry name" value="AMP-bd_C_sf"/>
</dbReference>
<gene>
    <name evidence="7" type="ORF">AN481_08730</name>
</gene>
<dbReference type="CDD" id="cd19534">
    <property type="entry name" value="E_NRPS"/>
    <property type="match status" value="1"/>
</dbReference>
<proteinExistence type="inferred from homology"/>
<dbReference type="SUPFAM" id="SSF56801">
    <property type="entry name" value="Acetyl-CoA synthetase-like"/>
    <property type="match status" value="1"/>
</dbReference>
<evidence type="ECO:0000256" key="4">
    <source>
        <dbReference type="ARBA" id="ARBA00022553"/>
    </source>
</evidence>
<dbReference type="GO" id="GO:0043041">
    <property type="term" value="P:amino acid activation for nonribosomal peptide biosynthetic process"/>
    <property type="evidence" value="ECO:0007669"/>
    <property type="project" value="UniProtKB-ARBA"/>
</dbReference>
<dbReference type="CDD" id="cd19531">
    <property type="entry name" value="LCL_NRPS-like"/>
    <property type="match status" value="1"/>
</dbReference>
<dbReference type="Gene3D" id="1.10.1200.10">
    <property type="entry name" value="ACP-like"/>
    <property type="match status" value="1"/>
</dbReference>
<dbReference type="InterPro" id="IPR023213">
    <property type="entry name" value="CAT-like_dom_sf"/>
</dbReference>
<dbReference type="PROSITE" id="PS00455">
    <property type="entry name" value="AMP_BINDING"/>
    <property type="match status" value="1"/>
</dbReference>
<dbReference type="Pfam" id="PF00668">
    <property type="entry name" value="Condensation"/>
    <property type="match status" value="2"/>
</dbReference>
<dbReference type="PROSITE" id="PS00012">
    <property type="entry name" value="PHOSPHOPANTETHEINE"/>
    <property type="match status" value="1"/>
</dbReference>
<evidence type="ECO:0000256" key="3">
    <source>
        <dbReference type="ARBA" id="ARBA00022450"/>
    </source>
</evidence>
<dbReference type="Pfam" id="PF00501">
    <property type="entry name" value="AMP-binding"/>
    <property type="match status" value="1"/>
</dbReference>
<dbReference type="Pfam" id="PF00550">
    <property type="entry name" value="PP-binding"/>
    <property type="match status" value="1"/>
</dbReference>
<dbReference type="SUPFAM" id="SSF47336">
    <property type="entry name" value="ACP-like"/>
    <property type="match status" value="1"/>
</dbReference>
<dbReference type="InterPro" id="IPR020845">
    <property type="entry name" value="AMP-binding_CS"/>
</dbReference>
<dbReference type="Gene3D" id="3.40.50.980">
    <property type="match status" value="2"/>
</dbReference>
<evidence type="ECO:0000256" key="2">
    <source>
        <dbReference type="ARBA" id="ARBA00006432"/>
    </source>
</evidence>
<accession>A0A1B7VXJ1</accession>
<dbReference type="FunFam" id="1.10.1200.10:FF:000005">
    <property type="entry name" value="Nonribosomal peptide synthetase 1"/>
    <property type="match status" value="1"/>
</dbReference>
<dbReference type="Gene3D" id="1.10.10.1830">
    <property type="entry name" value="Non-ribosomal peptide synthase, adenylation domain"/>
    <property type="match status" value="1"/>
</dbReference>
<dbReference type="InterPro" id="IPR009081">
    <property type="entry name" value="PP-bd_ACP"/>
</dbReference>
<dbReference type="Gene3D" id="2.30.38.10">
    <property type="entry name" value="Luciferase, Domain 3"/>
    <property type="match status" value="1"/>
</dbReference>
<dbReference type="Gene3D" id="3.30.559.30">
    <property type="entry name" value="Nonribosomal peptide synthetase, condensation domain"/>
    <property type="match status" value="2"/>
</dbReference>
<dbReference type="GO" id="GO:0017000">
    <property type="term" value="P:antibiotic biosynthetic process"/>
    <property type="evidence" value="ECO:0007669"/>
    <property type="project" value="UniProtKB-KW"/>
</dbReference>
<sequence>MNTINFLSQLRSLEITISLEGEELKIKAPKGVITPSLKAEIVQRKPEIIAVLQEAKTSTQDVFVPIASVDRTGMLPLSYNQSSMWFIHQLDQDNTAYNESLQLKIKGQLKITILEQSIQEIIRRHESLRTAFPAIDGNPYQKINSHFTFHLPIIDLQTYLETEISSYITREVRQSFNLENGDLWRFKLLRTGADEYILLIIIHHIIVDGWSMGIFIKELCHLYQSFASGSPISLPELNIQYGDFVVWQQENITGEILQKQLKYWQQQLAAKPPLLELPTDKPRPAIQSFAGATHEFKIDGDLTQQLRNLSQKLGVTSFHTLLTAFVVLLYRYTGQNDISVGCPIANRKQVAVETLIGFFVNTIVIRNQIENNCQFSELVAQIRQTSLTANDHQDVSFEQVVEELNPERSLSYNPIFQVMFALENISLDTIELPDLIITPQMVERGISPFDLSLAMFETKTEIIGQWEYSTDLFTADTMIRMTDHLQTLLSAIVNNPDEYINKLPLLTAAEKEQILITFNQTDKDYPKDKCIHQLFEEQVKLYPDNIALVYENQQFTYQQLNSQANQLAHYLQNLGVKPDDLVGICLERSSELIISLLAIIKAGAAYLPLDPDYPLERLSYMIDHSQVKVILTKEYLTSLTVDSSTKIIYLDHLENTVSVQSQDNPVSEVKPENLAYVIYTSGSTGKPKGVAVEHRSLVNFIHTAIQEYEITDNDKILQFASINFDAALEEIFSALASGATLVLRTAEMLNSFSIFLQKCRQWQITGLFLPTAYWQQLISELVTTDKILPETIRLIDIGGERLLPDKLKLWQNYLQEKLSSCPSLPILINTYGPTEATVVTTFCNVSQVEYEREQQSIGRVIPNAKTYILDAKLQPVPIGIAGELHIGGTGLARGYLHNPELTSAKFISHCFDDSPSVRLYKTGDLVRYLPDGYIEYLGRIDDQVKIRGFRIELGEIETVLTAHSQITAATVVVREDNPNIKQLVAYIVTNEPSLNRSDLQNFLKQKLPDYMIPAVFVFLDALPKTPNGKIDRKQLPIPSTINESEMFIAPRTPTEAVLTNIWQEVLRLEKIGIEDNFFELGGDSILSIQIIARANQKGVQITTKQLFQYQTIAQLATVASHTNAVVAAQGLVIGEVPLTPIQKWFFVEDWCEPHYFNQAMMLQVPAQIQPELLVQSIGQLIIHHDALRMRFIKVDSQWQQINSNINSNHDQLVPFEVIDFSDIPSTEQSAAIEFKANELQGTLNLATGPMLRVVLFNLGQEKSSRLLLIIQHLVVDGVSWRILLDDLVTAYCQLEQRKSIKLPAKTTSFQDWAIRQQNYGNSPAITQELNYWLSQVPAHIQPLPLDFPVVKAAQKALNTEGSSEEIFVALTTEETRILLQDVPAAYNTQINDILLTALVQTFYQWTGADSLLIDLEGHGREELFNDVVLSRTVGWFTTIYPVFLQLGKTSDLGENLKTIKEQLRKIPNRGIGYGILRYLCQNIDIYQQLEKLPQAEISFNYLGQFDQIQSEPILLGFAPENPGRIFSPKAARGHILDVVGKVVEGKLEIYFVYSQNLYRRETITHLANDYISKLKTLITHCTSLENGGYTPSDFPDVDLSQDELDDLLSTLA</sequence>
<dbReference type="PANTHER" id="PTHR45398">
    <property type="match status" value="1"/>
</dbReference>
<keyword evidence="3" id="KW-0596">Phosphopantetheine</keyword>
<evidence type="ECO:0000259" key="6">
    <source>
        <dbReference type="PROSITE" id="PS50075"/>
    </source>
</evidence>
<dbReference type="PANTHER" id="PTHR45398:SF1">
    <property type="entry name" value="ENZYME, PUTATIVE (JCVI)-RELATED"/>
    <property type="match status" value="1"/>
</dbReference>
<dbReference type="GO" id="GO:0044550">
    <property type="term" value="P:secondary metabolite biosynthetic process"/>
    <property type="evidence" value="ECO:0007669"/>
    <property type="project" value="UniProtKB-ARBA"/>
</dbReference>
<dbReference type="FunFam" id="3.30.300.30:FF:000010">
    <property type="entry name" value="Enterobactin synthetase component F"/>
    <property type="match status" value="1"/>
</dbReference>
<dbReference type="Gene3D" id="3.30.559.10">
    <property type="entry name" value="Chloramphenicol acetyltransferase-like domain"/>
    <property type="match status" value="2"/>
</dbReference>
<keyword evidence="4" id="KW-0597">Phosphoprotein</keyword>
<dbReference type="Proteomes" id="UP000092382">
    <property type="component" value="Unassembled WGS sequence"/>
</dbReference>
<dbReference type="Gene3D" id="3.30.300.30">
    <property type="match status" value="1"/>
</dbReference>
<reference evidence="7 8" key="1">
    <citation type="submission" date="2015-09" db="EMBL/GenBank/DDBJ databases">
        <title>Whole genome shotgun sequence assembly of Aphanizomenon flos-aquae UKL13.</title>
        <authorList>
            <person name="Driscoll C."/>
        </authorList>
    </citation>
    <scope>NUCLEOTIDE SEQUENCE [LARGE SCALE GENOMIC DNA]</scope>
    <source>
        <strain evidence="7">MDT13</strain>
    </source>
</reference>
<dbReference type="InterPro" id="IPR041464">
    <property type="entry name" value="TubC_N"/>
</dbReference>
<comment type="cofactor">
    <cofactor evidence="1">
        <name>pantetheine 4'-phosphate</name>
        <dbReference type="ChEBI" id="CHEBI:47942"/>
    </cofactor>
</comment>
<dbReference type="InterPro" id="IPR010071">
    <property type="entry name" value="AA_adenyl_dom"/>
</dbReference>
<dbReference type="FunFam" id="2.30.38.10:FF:000001">
    <property type="entry name" value="Non-ribosomal peptide synthetase PvdI"/>
    <property type="match status" value="1"/>
</dbReference>
<evidence type="ECO:0000313" key="8">
    <source>
        <dbReference type="Proteomes" id="UP000092382"/>
    </source>
</evidence>
<evidence type="ECO:0000256" key="1">
    <source>
        <dbReference type="ARBA" id="ARBA00001957"/>
    </source>
</evidence>
<evidence type="ECO:0000256" key="5">
    <source>
        <dbReference type="ARBA" id="ARBA00023194"/>
    </source>
</evidence>
<dbReference type="InterPro" id="IPR044894">
    <property type="entry name" value="TubC_N_sf"/>
</dbReference>
<dbReference type="NCBIfam" id="TIGR01720">
    <property type="entry name" value="NRPS-para261"/>
    <property type="match status" value="1"/>
</dbReference>
<name>A0A1B7VXJ1_APHFL</name>
<dbReference type="InterPro" id="IPR010060">
    <property type="entry name" value="NRPS_synth"/>
</dbReference>
<evidence type="ECO:0000313" key="7">
    <source>
        <dbReference type="EMBL" id="OBQ25715.1"/>
    </source>
</evidence>
<comment type="similarity">
    <text evidence="2">Belongs to the ATP-dependent AMP-binding enzyme family.</text>
</comment>
<dbReference type="FunFam" id="3.40.50.980:FF:000001">
    <property type="entry name" value="Non-ribosomal peptide synthetase"/>
    <property type="match status" value="1"/>
</dbReference>
<dbReference type="STRING" id="1803587.GCA_001593825_01604"/>
<dbReference type="InterPro" id="IPR036736">
    <property type="entry name" value="ACP-like_sf"/>
</dbReference>
<dbReference type="SUPFAM" id="SSF52777">
    <property type="entry name" value="CoA-dependent acyltransferases"/>
    <property type="match status" value="4"/>
</dbReference>
<dbReference type="NCBIfam" id="TIGR01733">
    <property type="entry name" value="AA-adenyl-dom"/>
    <property type="match status" value="1"/>
</dbReference>